<dbReference type="STRING" id="658196.A0A397SK12"/>
<organism evidence="2 3">
    <name type="scientific">Glomus cerebriforme</name>
    <dbReference type="NCBI Taxonomy" id="658196"/>
    <lineage>
        <taxon>Eukaryota</taxon>
        <taxon>Fungi</taxon>
        <taxon>Fungi incertae sedis</taxon>
        <taxon>Mucoromycota</taxon>
        <taxon>Glomeromycotina</taxon>
        <taxon>Glomeromycetes</taxon>
        <taxon>Glomerales</taxon>
        <taxon>Glomeraceae</taxon>
        <taxon>Glomus</taxon>
    </lineage>
</organism>
<protein>
    <submittedName>
        <fullName evidence="2">Uncharacterized protein</fullName>
    </submittedName>
</protein>
<evidence type="ECO:0000313" key="3">
    <source>
        <dbReference type="Proteomes" id="UP000265703"/>
    </source>
</evidence>
<proteinExistence type="predicted"/>
<evidence type="ECO:0000256" key="1">
    <source>
        <dbReference type="SAM" id="MobiDB-lite"/>
    </source>
</evidence>
<feature type="region of interest" description="Disordered" evidence="1">
    <location>
        <begin position="222"/>
        <end position="265"/>
    </location>
</feature>
<dbReference type="AlphaFoldDB" id="A0A397SK12"/>
<comment type="caution">
    <text evidence="2">The sequence shown here is derived from an EMBL/GenBank/DDBJ whole genome shotgun (WGS) entry which is preliminary data.</text>
</comment>
<feature type="compositionally biased region" description="Low complexity" evidence="1">
    <location>
        <begin position="249"/>
        <end position="259"/>
    </location>
</feature>
<feature type="compositionally biased region" description="Polar residues" evidence="1">
    <location>
        <begin position="222"/>
        <end position="240"/>
    </location>
</feature>
<feature type="non-terminal residue" evidence="2">
    <location>
        <position position="382"/>
    </location>
</feature>
<dbReference type="OrthoDB" id="3647690at2759"/>
<dbReference type="EMBL" id="QKYT01000391">
    <property type="protein sequence ID" value="RIA85982.1"/>
    <property type="molecule type" value="Genomic_DNA"/>
</dbReference>
<evidence type="ECO:0000313" key="2">
    <source>
        <dbReference type="EMBL" id="RIA85982.1"/>
    </source>
</evidence>
<gene>
    <name evidence="2" type="ORF">C1645_829948</name>
</gene>
<reference evidence="2 3" key="1">
    <citation type="submission" date="2018-06" db="EMBL/GenBank/DDBJ databases">
        <title>Comparative genomics reveals the genomic features of Rhizophagus irregularis, R. cerebriforme, R. diaphanum and Gigaspora rosea, and their symbiotic lifestyle signature.</title>
        <authorList>
            <person name="Morin E."/>
            <person name="San Clemente H."/>
            <person name="Chen E.C.H."/>
            <person name="De La Providencia I."/>
            <person name="Hainaut M."/>
            <person name="Kuo A."/>
            <person name="Kohler A."/>
            <person name="Murat C."/>
            <person name="Tang N."/>
            <person name="Roy S."/>
            <person name="Loubradou J."/>
            <person name="Henrissat B."/>
            <person name="Grigoriev I.V."/>
            <person name="Corradi N."/>
            <person name="Roux C."/>
            <person name="Martin F.M."/>
        </authorList>
    </citation>
    <scope>NUCLEOTIDE SEQUENCE [LARGE SCALE GENOMIC DNA]</scope>
    <source>
        <strain evidence="2 3">DAOM 227022</strain>
    </source>
</reference>
<feature type="compositionally biased region" description="Basic and acidic residues" evidence="1">
    <location>
        <begin position="365"/>
        <end position="382"/>
    </location>
</feature>
<sequence length="382" mass="44585">MKDFMNNHKFNYNFLNETTNKNSSIKDKLLCVLFITPLSETNENELSQFDLVIAYDTTFDPKKHLLHIKTNKTIPIIRLVSENTLEHALNYEMLQNQDNFSFSNLSSDKIKRIMSFGLINKEVGRNLSDFDFQGICNQVFQWIKNDMSRNLTFGMENAVRKDIVEKEWIELTSVKAVKRVFKNDDDNFQKKKLKKTSIEASDSSSKLLSSTTSLQINFTSLKKTQSQKNSGNDLSNFNNSKDPKKNDKGISINSNNDNNDSNKEQNIEWKQKYMELEAQFKEITREKDELVKKRKRSSISQKEIRSIKSNQEQLEAGMIRHKNSKLRSNIESKEKEIQKLKKEKETKLDELNKIRTELANVKSNAESKDQEIQNLIKERDTK</sequence>
<accession>A0A397SK12</accession>
<feature type="region of interest" description="Disordered" evidence="1">
    <location>
        <begin position="363"/>
        <end position="382"/>
    </location>
</feature>
<name>A0A397SK12_9GLOM</name>
<dbReference type="Proteomes" id="UP000265703">
    <property type="component" value="Unassembled WGS sequence"/>
</dbReference>
<keyword evidence="3" id="KW-1185">Reference proteome</keyword>